<dbReference type="eggNOG" id="ENOG502SYTK">
    <property type="taxonomic scope" value="Eukaryota"/>
</dbReference>
<dbReference type="RefSeq" id="XP_003658561.1">
    <property type="nucleotide sequence ID" value="XM_003658513.1"/>
</dbReference>
<dbReference type="OMA" id="KACARCT"/>
<reference evidence="1 2" key="1">
    <citation type="journal article" date="2011" name="Nat. Biotechnol.">
        <title>Comparative genomic analysis of the thermophilic biomass-degrading fungi Myceliophthora thermophila and Thielavia terrestris.</title>
        <authorList>
            <person name="Berka R.M."/>
            <person name="Grigoriev I.V."/>
            <person name="Otillar R."/>
            <person name="Salamov A."/>
            <person name="Grimwood J."/>
            <person name="Reid I."/>
            <person name="Ishmael N."/>
            <person name="John T."/>
            <person name="Darmond C."/>
            <person name="Moisan M.-C."/>
            <person name="Henrissat B."/>
            <person name="Coutinho P.M."/>
            <person name="Lombard V."/>
            <person name="Natvig D.O."/>
            <person name="Lindquist E."/>
            <person name="Schmutz J."/>
            <person name="Lucas S."/>
            <person name="Harris P."/>
            <person name="Powlowski J."/>
            <person name="Bellemare A."/>
            <person name="Taylor D."/>
            <person name="Butler G."/>
            <person name="de Vries R.P."/>
            <person name="Allijn I.E."/>
            <person name="van den Brink J."/>
            <person name="Ushinsky S."/>
            <person name="Storms R."/>
            <person name="Powell A.J."/>
            <person name="Paulsen I.T."/>
            <person name="Elbourne L.D.H."/>
            <person name="Baker S.E."/>
            <person name="Magnuson J."/>
            <person name="LaBoissiere S."/>
            <person name="Clutterbuck A.J."/>
            <person name="Martinez D."/>
            <person name="Wogulis M."/>
            <person name="de Leon A.L."/>
            <person name="Rey M.W."/>
            <person name="Tsang A."/>
        </authorList>
    </citation>
    <scope>NUCLEOTIDE SEQUENCE [LARGE SCALE GENOMIC DNA]</scope>
    <source>
        <strain evidence="2">ATCC 42464 / BCRC 31852 / DSM 1799</strain>
    </source>
</reference>
<dbReference type="VEuPathDB" id="FungiDB:MYCTH_2054177"/>
<evidence type="ECO:0000313" key="2">
    <source>
        <dbReference type="Proteomes" id="UP000007322"/>
    </source>
</evidence>
<dbReference type="HOGENOM" id="CLU_1723584_0_0_1"/>
<dbReference type="InParanoid" id="G2Q1C4"/>
<evidence type="ECO:0000313" key="1">
    <source>
        <dbReference type="EMBL" id="AEO53316.1"/>
    </source>
</evidence>
<sequence>MANRIRKKSKSKPATSTLYTNYLLTAILSSDSLLTIRPCSPYKSKGLSSYEVSKADSSRYAEYVRNKRSNCNVLGYQKLKDELIAAKEQVLRLWKQKRIWFKKMIRAIARGIDSVEELERVEREEAAAAAVAEASRVTTSSSTLSCLSADFG</sequence>
<dbReference type="GeneID" id="11512952"/>
<dbReference type="Proteomes" id="UP000007322">
    <property type="component" value="Chromosome 1"/>
</dbReference>
<organism evidence="1 2">
    <name type="scientific">Thermothelomyces thermophilus (strain ATCC 42464 / BCRC 31852 / DSM 1799)</name>
    <name type="common">Sporotrichum thermophile</name>
    <dbReference type="NCBI Taxonomy" id="573729"/>
    <lineage>
        <taxon>Eukaryota</taxon>
        <taxon>Fungi</taxon>
        <taxon>Dikarya</taxon>
        <taxon>Ascomycota</taxon>
        <taxon>Pezizomycotina</taxon>
        <taxon>Sordariomycetes</taxon>
        <taxon>Sordariomycetidae</taxon>
        <taxon>Sordariales</taxon>
        <taxon>Chaetomiaceae</taxon>
        <taxon>Thermothelomyces</taxon>
    </lineage>
</organism>
<dbReference type="EMBL" id="CP003002">
    <property type="protein sequence ID" value="AEO53316.1"/>
    <property type="molecule type" value="Genomic_DNA"/>
</dbReference>
<name>G2Q1C4_THET4</name>
<accession>G2Q1C4</accession>
<proteinExistence type="predicted"/>
<dbReference type="KEGG" id="mtm:MYCTH_2054177"/>
<dbReference type="OrthoDB" id="5241776at2759"/>
<dbReference type="AlphaFoldDB" id="G2Q1C4"/>
<keyword evidence="2" id="KW-1185">Reference proteome</keyword>
<gene>
    <name evidence="1" type="ORF">MYCTH_2054177</name>
</gene>
<protein>
    <submittedName>
        <fullName evidence="1">Uncharacterized protein</fullName>
    </submittedName>
</protein>